<organism evidence="1 2">
    <name type="scientific">Botrytis tulipae</name>
    <dbReference type="NCBI Taxonomy" id="87230"/>
    <lineage>
        <taxon>Eukaryota</taxon>
        <taxon>Fungi</taxon>
        <taxon>Dikarya</taxon>
        <taxon>Ascomycota</taxon>
        <taxon>Pezizomycotina</taxon>
        <taxon>Leotiomycetes</taxon>
        <taxon>Helotiales</taxon>
        <taxon>Sclerotiniaceae</taxon>
        <taxon>Botrytis</taxon>
    </lineage>
</organism>
<evidence type="ECO:0000313" key="1">
    <source>
        <dbReference type="EMBL" id="TGO08572.1"/>
    </source>
</evidence>
<name>A0A4Z1ECX2_9HELO</name>
<proteinExistence type="predicted"/>
<dbReference type="OrthoDB" id="3521211at2759"/>
<dbReference type="AlphaFoldDB" id="A0A4Z1ECX2"/>
<sequence length="114" mass="12624">MGDVGRSIYIRPNLALGLQDGFNNPAPVWPGFEITKSPTTSESLSFQASDGQARFNSSALWAKEQEELAEFHASNCEVSIVVETISFSGPLRIFHHALLNDNENQPYMQKPPKC</sequence>
<comment type="caution">
    <text evidence="1">The sequence shown here is derived from an EMBL/GenBank/DDBJ whole genome shotgun (WGS) entry which is preliminary data.</text>
</comment>
<protein>
    <submittedName>
        <fullName evidence="1">Uncharacterized protein</fullName>
    </submittedName>
</protein>
<reference evidence="1 2" key="1">
    <citation type="submission" date="2017-12" db="EMBL/GenBank/DDBJ databases">
        <title>Comparative genomics of Botrytis spp.</title>
        <authorList>
            <person name="Valero-Jimenez C.A."/>
            <person name="Tapia P."/>
            <person name="Veloso J."/>
            <person name="Silva-Moreno E."/>
            <person name="Staats M."/>
            <person name="Valdes J.H."/>
            <person name="Van Kan J.A.L."/>
        </authorList>
    </citation>
    <scope>NUCLEOTIDE SEQUENCE [LARGE SCALE GENOMIC DNA]</scope>
    <source>
        <strain evidence="1 2">Bt9001</strain>
    </source>
</reference>
<dbReference type="EMBL" id="PQXH01000202">
    <property type="protein sequence ID" value="TGO08572.1"/>
    <property type="molecule type" value="Genomic_DNA"/>
</dbReference>
<dbReference type="Proteomes" id="UP000297777">
    <property type="component" value="Unassembled WGS sequence"/>
</dbReference>
<keyword evidence="2" id="KW-1185">Reference proteome</keyword>
<evidence type="ECO:0000313" key="2">
    <source>
        <dbReference type="Proteomes" id="UP000297777"/>
    </source>
</evidence>
<accession>A0A4Z1ECX2</accession>
<gene>
    <name evidence="1" type="ORF">BTUL_0202g00110</name>
</gene>